<reference evidence="2 3" key="1">
    <citation type="submission" date="2016-10" db="EMBL/GenBank/DDBJ databases">
        <authorList>
            <person name="de Groot N.N."/>
        </authorList>
    </citation>
    <scope>NUCLEOTIDE SEQUENCE [LARGE SCALE GENOMIC DNA]</scope>
    <source>
        <strain evidence="2 3">KPR-7B</strain>
    </source>
</reference>
<feature type="transmembrane region" description="Helical" evidence="1">
    <location>
        <begin position="280"/>
        <end position="298"/>
    </location>
</feature>
<evidence type="ECO:0000313" key="3">
    <source>
        <dbReference type="Proteomes" id="UP000199671"/>
    </source>
</evidence>
<feature type="transmembrane region" description="Helical" evidence="1">
    <location>
        <begin position="245"/>
        <end position="268"/>
    </location>
</feature>
<name>A0A1G9TVQ8_9ACTO</name>
<feature type="transmembrane region" description="Helical" evidence="1">
    <location>
        <begin position="202"/>
        <end position="225"/>
    </location>
</feature>
<gene>
    <name evidence="2" type="ORF">SAMN04487766_103160</name>
</gene>
<keyword evidence="1" id="KW-0472">Membrane</keyword>
<dbReference type="OrthoDB" id="3251447at2"/>
<dbReference type="EMBL" id="FNHU01000003">
    <property type="protein sequence ID" value="SDM51732.1"/>
    <property type="molecule type" value="Genomic_DNA"/>
</dbReference>
<organism evidence="2 3">
    <name type="scientific">Actinomyces ruminicola</name>
    <dbReference type="NCBI Taxonomy" id="332524"/>
    <lineage>
        <taxon>Bacteria</taxon>
        <taxon>Bacillati</taxon>
        <taxon>Actinomycetota</taxon>
        <taxon>Actinomycetes</taxon>
        <taxon>Actinomycetales</taxon>
        <taxon>Actinomycetaceae</taxon>
        <taxon>Actinomyces</taxon>
    </lineage>
</organism>
<dbReference type="RefSeq" id="WP_092608464.1">
    <property type="nucleotide sequence ID" value="NZ_FNHU01000003.1"/>
</dbReference>
<feature type="transmembrane region" description="Helical" evidence="1">
    <location>
        <begin position="167"/>
        <end position="190"/>
    </location>
</feature>
<keyword evidence="1" id="KW-1133">Transmembrane helix</keyword>
<feature type="transmembrane region" description="Helical" evidence="1">
    <location>
        <begin position="98"/>
        <end position="117"/>
    </location>
</feature>
<feature type="transmembrane region" description="Helical" evidence="1">
    <location>
        <begin position="137"/>
        <end position="161"/>
    </location>
</feature>
<dbReference type="AlphaFoldDB" id="A0A1G9TVQ8"/>
<proteinExistence type="predicted"/>
<dbReference type="InterPro" id="IPR049458">
    <property type="entry name" value="EpsG-like"/>
</dbReference>
<dbReference type="Pfam" id="PF14897">
    <property type="entry name" value="EpsG"/>
    <property type="match status" value="1"/>
</dbReference>
<evidence type="ECO:0000313" key="2">
    <source>
        <dbReference type="EMBL" id="SDM51732.1"/>
    </source>
</evidence>
<protein>
    <submittedName>
        <fullName evidence="2">EpsG family protein</fullName>
    </submittedName>
</protein>
<sequence>MWLHYCIAGGLVAITILLGEVRGGTRQKAVSPLFAAFLLIGAVATFRAPSVGNDTLEYHRVFKEIAGTTSYQEAIQVSRFEHGYVLVNYLVSRITDNFNILLLLVAACYLASVMLFIQRYAYSNSLALLTAFGMSVFYDFMITARQCIAVALFLCAVPALLERRPVRYAAFIVLASQFHSLALVVLLAYFVPTMRLNDFGHWLRFGVVVLGATSAMGLALARIGAISPYYGHYMNSVYAEGGVRLASILGGLVRVFMIALAATCGWQASVRADRSRTQQTLVALAGVDLGIVIASLGFNLVDRFEMYFTLPFVVGLINVVARDRTISGTVVSFCMVAAAFVQMTVILLFRPEWSNLIPYHTVFEVGTR</sequence>
<dbReference type="Proteomes" id="UP000199671">
    <property type="component" value="Unassembled WGS sequence"/>
</dbReference>
<accession>A0A1G9TVQ8</accession>
<keyword evidence="1" id="KW-0812">Transmembrane</keyword>
<feature type="transmembrane region" description="Helical" evidence="1">
    <location>
        <begin position="328"/>
        <end position="349"/>
    </location>
</feature>
<evidence type="ECO:0000256" key="1">
    <source>
        <dbReference type="SAM" id="Phobius"/>
    </source>
</evidence>